<keyword evidence="3" id="KW-1185">Reference proteome</keyword>
<dbReference type="AlphaFoldDB" id="A0A366B2R9"/>
<dbReference type="PROSITE" id="PS50005">
    <property type="entry name" value="TPR"/>
    <property type="match status" value="1"/>
</dbReference>
<evidence type="ECO:0000256" key="1">
    <source>
        <dbReference type="PROSITE-ProRule" id="PRU00339"/>
    </source>
</evidence>
<dbReference type="SUPFAM" id="SSF48452">
    <property type="entry name" value="TPR-like"/>
    <property type="match status" value="1"/>
</dbReference>
<dbReference type="EMBL" id="QNUX01000004">
    <property type="protein sequence ID" value="RBN50943.1"/>
    <property type="molecule type" value="Genomic_DNA"/>
</dbReference>
<evidence type="ECO:0000313" key="2">
    <source>
        <dbReference type="EMBL" id="RBN50943.1"/>
    </source>
</evidence>
<evidence type="ECO:0000313" key="3">
    <source>
        <dbReference type="Proteomes" id="UP000253676"/>
    </source>
</evidence>
<feature type="repeat" description="TPR" evidence="1">
    <location>
        <begin position="101"/>
        <end position="134"/>
    </location>
</feature>
<reference evidence="2 3" key="1">
    <citation type="submission" date="2018-07" db="EMBL/GenBank/DDBJ databases">
        <title>Complete genome sequence of Flavobacterium psychrolimnae LMG 22018.</title>
        <authorList>
            <person name="Kim D.-U."/>
        </authorList>
    </citation>
    <scope>NUCLEOTIDE SEQUENCE [LARGE SCALE GENOMIC DNA]</scope>
    <source>
        <strain evidence="2 3">LMG 22018</strain>
    </source>
</reference>
<dbReference type="InterPro" id="IPR019734">
    <property type="entry name" value="TPR_rpt"/>
</dbReference>
<dbReference type="RefSeq" id="WP_113634402.1">
    <property type="nucleotide sequence ID" value="NZ_QNUX01000004.1"/>
</dbReference>
<keyword evidence="1" id="KW-0802">TPR repeat</keyword>
<organism evidence="2 3">
    <name type="scientific">Flavobacterium psychrolimnae</name>
    <dbReference type="NCBI Taxonomy" id="249351"/>
    <lineage>
        <taxon>Bacteria</taxon>
        <taxon>Pseudomonadati</taxon>
        <taxon>Bacteroidota</taxon>
        <taxon>Flavobacteriia</taxon>
        <taxon>Flavobacteriales</taxon>
        <taxon>Flavobacteriaceae</taxon>
        <taxon>Flavobacterium</taxon>
    </lineage>
</organism>
<sequence length="221" mass="25693">MIKNIIRNTMLFSAIMLLNCSYKQDCPEGINLLPMYGEAKKCDEQIKSDIEFLAECDKQFKSRKEAAEKYVEKAWGYFYNNEPETSMKRFNQAWLLDKNNAEIYWGFGNLMGMKHELKQSISLFEKSIKLNPNNAKVYESMSISYGQLFFETKKVEYLDLTIINLKSSLKLDPNNAKNYGSLTSAYAYYAQKDSLRKYLKITDKLDPKLVDPQVRKIAGQE</sequence>
<proteinExistence type="predicted"/>
<dbReference type="Proteomes" id="UP000253676">
    <property type="component" value="Unassembled WGS sequence"/>
</dbReference>
<dbReference type="Gene3D" id="1.25.40.10">
    <property type="entry name" value="Tetratricopeptide repeat domain"/>
    <property type="match status" value="1"/>
</dbReference>
<name>A0A366B2R9_9FLAO</name>
<dbReference type="OrthoDB" id="7058419at2"/>
<gene>
    <name evidence="2" type="ORF">DR980_06325</name>
</gene>
<protein>
    <submittedName>
        <fullName evidence="2">Uncharacterized protein</fullName>
    </submittedName>
</protein>
<accession>A0A366B2R9</accession>
<comment type="caution">
    <text evidence="2">The sequence shown here is derived from an EMBL/GenBank/DDBJ whole genome shotgun (WGS) entry which is preliminary data.</text>
</comment>
<dbReference type="InterPro" id="IPR011990">
    <property type="entry name" value="TPR-like_helical_dom_sf"/>
</dbReference>